<sequence length="227" mass="25350">MTRPRIGITKPVSGDWLVFAALWLAVRLAGGRPTAISERHRRSPARIDGLLLSGGYDVNPHLYEGVADPKKRYDNGRDELEMAWARHCWDKQVPILAICRGCQLLNVSRGGDILQKIEPDILKTYPSGPIGYAIFRKSIEIIENSRLAKVTGRTVLNVNSLHRQAVRRTGKGLMISARESHGGIQAVEAEDDRFVLGVQFHPELLIHRAEMRAIFRAFVEASANTSH</sequence>
<dbReference type="PROSITE" id="PS51273">
    <property type="entry name" value="GATASE_TYPE_1"/>
    <property type="match status" value="1"/>
</dbReference>
<protein>
    <submittedName>
        <fullName evidence="1">Gamma-glutamyl-gamma-aminobutyrate hydrolase family protein</fullName>
    </submittedName>
</protein>
<dbReference type="InterPro" id="IPR044668">
    <property type="entry name" value="PuuD-like"/>
</dbReference>
<dbReference type="EMBL" id="JAZDRO010000001">
    <property type="protein sequence ID" value="MEE2565047.1"/>
    <property type="molecule type" value="Genomic_DNA"/>
</dbReference>
<name>A0ABU7LU16_9PROT</name>
<organism evidence="1 2">
    <name type="scientific">Hyphobacterium marinum</name>
    <dbReference type="NCBI Taxonomy" id="3116574"/>
    <lineage>
        <taxon>Bacteria</taxon>
        <taxon>Pseudomonadati</taxon>
        <taxon>Pseudomonadota</taxon>
        <taxon>Alphaproteobacteria</taxon>
        <taxon>Maricaulales</taxon>
        <taxon>Maricaulaceae</taxon>
        <taxon>Hyphobacterium</taxon>
    </lineage>
</organism>
<evidence type="ECO:0000313" key="1">
    <source>
        <dbReference type="EMBL" id="MEE2565047.1"/>
    </source>
</evidence>
<keyword evidence="2" id="KW-1185">Reference proteome</keyword>
<dbReference type="PANTHER" id="PTHR43235">
    <property type="entry name" value="GLUTAMINE AMIDOTRANSFERASE PB2B2.05-RELATED"/>
    <property type="match status" value="1"/>
</dbReference>
<dbReference type="Pfam" id="PF07722">
    <property type="entry name" value="Peptidase_C26"/>
    <property type="match status" value="1"/>
</dbReference>
<dbReference type="RefSeq" id="WP_330194552.1">
    <property type="nucleotide sequence ID" value="NZ_JAZDRO010000001.1"/>
</dbReference>
<keyword evidence="1" id="KW-0378">Hydrolase</keyword>
<comment type="caution">
    <text evidence="1">The sequence shown here is derived from an EMBL/GenBank/DDBJ whole genome shotgun (WGS) entry which is preliminary data.</text>
</comment>
<dbReference type="Gene3D" id="3.40.50.880">
    <property type="match status" value="1"/>
</dbReference>
<reference evidence="1 2" key="1">
    <citation type="submission" date="2024-01" db="EMBL/GenBank/DDBJ databases">
        <title>Hyphobacterium bacterium isolated from marine sediment.</title>
        <authorList>
            <person name="Zhao S."/>
        </authorList>
    </citation>
    <scope>NUCLEOTIDE SEQUENCE [LARGE SCALE GENOMIC DNA]</scope>
    <source>
        <strain evidence="1 2">Y60-23</strain>
    </source>
</reference>
<gene>
    <name evidence="1" type="ORF">V0U35_00005</name>
</gene>
<dbReference type="CDD" id="cd01745">
    <property type="entry name" value="GATase1_2"/>
    <property type="match status" value="1"/>
</dbReference>
<accession>A0ABU7LU16</accession>
<dbReference type="SUPFAM" id="SSF52317">
    <property type="entry name" value="Class I glutamine amidotransferase-like"/>
    <property type="match status" value="1"/>
</dbReference>
<dbReference type="PANTHER" id="PTHR43235:SF1">
    <property type="entry name" value="GLUTAMINE AMIDOTRANSFERASE PB2B2.05-RELATED"/>
    <property type="match status" value="1"/>
</dbReference>
<dbReference type="InterPro" id="IPR011697">
    <property type="entry name" value="Peptidase_C26"/>
</dbReference>
<proteinExistence type="predicted"/>
<evidence type="ECO:0000313" key="2">
    <source>
        <dbReference type="Proteomes" id="UP001310692"/>
    </source>
</evidence>
<dbReference type="InterPro" id="IPR029062">
    <property type="entry name" value="Class_I_gatase-like"/>
</dbReference>
<dbReference type="GO" id="GO:0016787">
    <property type="term" value="F:hydrolase activity"/>
    <property type="evidence" value="ECO:0007669"/>
    <property type="project" value="UniProtKB-KW"/>
</dbReference>
<dbReference type="Proteomes" id="UP001310692">
    <property type="component" value="Unassembled WGS sequence"/>
</dbReference>